<feature type="non-terminal residue" evidence="1">
    <location>
        <position position="1"/>
    </location>
</feature>
<organism evidence="1">
    <name type="scientific">Cuerna arida</name>
    <dbReference type="NCBI Taxonomy" id="1464854"/>
    <lineage>
        <taxon>Eukaryota</taxon>
        <taxon>Metazoa</taxon>
        <taxon>Ecdysozoa</taxon>
        <taxon>Arthropoda</taxon>
        <taxon>Hexapoda</taxon>
        <taxon>Insecta</taxon>
        <taxon>Pterygota</taxon>
        <taxon>Neoptera</taxon>
        <taxon>Paraneoptera</taxon>
        <taxon>Hemiptera</taxon>
        <taxon>Auchenorrhyncha</taxon>
        <taxon>Membracoidea</taxon>
        <taxon>Cicadellidae</taxon>
        <taxon>Cicadellinae</taxon>
        <taxon>Proconiini</taxon>
        <taxon>Cuerna</taxon>
    </lineage>
</organism>
<reference evidence="1" key="1">
    <citation type="submission" date="2015-11" db="EMBL/GenBank/DDBJ databases">
        <title>De novo transcriptome assembly of four potential Pierce s Disease insect vectors from Arizona vineyards.</title>
        <authorList>
            <person name="Tassone E.E."/>
        </authorList>
    </citation>
    <scope>NUCLEOTIDE SEQUENCE</scope>
</reference>
<dbReference type="AlphaFoldDB" id="A0A1B6H4B2"/>
<accession>A0A1B6H4B2</accession>
<name>A0A1B6H4B2_9HEMI</name>
<sequence>STTTNDGKLEPTTSSYLVSPPEPFDFKDVAGWHKWIQKLERFRLASGLYKESSAQQVSMLIYSLGDDGEELLQIFGLSDEEKCNYNTVKGKFESYLNLSKNLVYER</sequence>
<protein>
    <submittedName>
        <fullName evidence="1">Uncharacterized protein</fullName>
    </submittedName>
</protein>
<proteinExistence type="predicted"/>
<evidence type="ECO:0000313" key="1">
    <source>
        <dbReference type="EMBL" id="JAS69487.1"/>
    </source>
</evidence>
<gene>
    <name evidence="1" type="ORF">g.50644</name>
</gene>
<dbReference type="EMBL" id="GECZ01000282">
    <property type="protein sequence ID" value="JAS69487.1"/>
    <property type="molecule type" value="Transcribed_RNA"/>
</dbReference>
<feature type="non-terminal residue" evidence="1">
    <location>
        <position position="106"/>
    </location>
</feature>